<name>A0A3R8J5C8_9LACO</name>
<dbReference type="RefSeq" id="WP_125073129.1">
    <property type="nucleotide sequence ID" value="NZ_QWZQ01000048.1"/>
</dbReference>
<dbReference type="Proteomes" id="UP000283633">
    <property type="component" value="Unassembled WGS sequence"/>
</dbReference>
<protein>
    <submittedName>
        <fullName evidence="1">Uncharacterized protein</fullName>
    </submittedName>
</protein>
<evidence type="ECO:0000313" key="2">
    <source>
        <dbReference type="Proteomes" id="UP000283633"/>
    </source>
</evidence>
<comment type="caution">
    <text evidence="1">The sequence shown here is derived from an EMBL/GenBank/DDBJ whole genome shotgun (WGS) entry which is preliminary data.</text>
</comment>
<keyword evidence="2" id="KW-1185">Reference proteome</keyword>
<dbReference type="OrthoDB" id="2297806at2"/>
<organism evidence="1 2">
    <name type="scientific">Lactiplantibacillus garii</name>
    <dbReference type="NCBI Taxonomy" id="2306423"/>
    <lineage>
        <taxon>Bacteria</taxon>
        <taxon>Bacillati</taxon>
        <taxon>Bacillota</taxon>
        <taxon>Bacilli</taxon>
        <taxon>Lactobacillales</taxon>
        <taxon>Lactobacillaceae</taxon>
        <taxon>Lactiplantibacillus</taxon>
    </lineage>
</organism>
<dbReference type="AlphaFoldDB" id="A0A3R8J5C8"/>
<accession>A0A3R8J5C8</accession>
<proteinExistence type="predicted"/>
<evidence type="ECO:0000313" key="1">
    <source>
        <dbReference type="EMBL" id="RRK09582.1"/>
    </source>
</evidence>
<sequence>MAPLPAQFNTCNQFMALETCLHAVVHDGFDGFQNVKLALVDELARLLDARITILLDQPQFVLIIHNHREKLAVLGNVQPGSERRYDITLDGHSVNSGPELMDTIYNFL</sequence>
<reference evidence="1 2" key="1">
    <citation type="submission" date="2018-08" db="EMBL/GenBank/DDBJ databases">
        <title>Genome Lactobacillus garii FI11369.</title>
        <authorList>
            <person name="Diaz M."/>
            <person name="Narbad A."/>
        </authorList>
    </citation>
    <scope>NUCLEOTIDE SEQUENCE [LARGE SCALE GENOMIC DNA]</scope>
    <source>
        <strain evidence="1 2">FI11369</strain>
    </source>
</reference>
<dbReference type="EMBL" id="QWZQ01000048">
    <property type="protein sequence ID" value="RRK09582.1"/>
    <property type="molecule type" value="Genomic_DNA"/>
</dbReference>
<gene>
    <name evidence="1" type="ORF">D1831_11950</name>
</gene>